<evidence type="ECO:0000256" key="1">
    <source>
        <dbReference type="ARBA" id="ARBA00022450"/>
    </source>
</evidence>
<organism evidence="7 8">
    <name type="scientific">Streptomyces mobaraensis (strain ATCC 29032 / DSM 40847 / JCM 4168 / NBRC 13819 / NCIMB 11159 / IPCR 16-22)</name>
    <dbReference type="NCBI Taxonomy" id="1223523"/>
    <lineage>
        <taxon>Bacteria</taxon>
        <taxon>Bacillati</taxon>
        <taxon>Actinomycetota</taxon>
        <taxon>Actinomycetes</taxon>
        <taxon>Kitasatosporales</taxon>
        <taxon>Streptomycetaceae</taxon>
        <taxon>Streptomyces</taxon>
    </lineage>
</organism>
<dbReference type="Pfam" id="PF00550">
    <property type="entry name" value="PP-binding"/>
    <property type="match status" value="1"/>
</dbReference>
<evidence type="ECO:0000313" key="7">
    <source>
        <dbReference type="EMBL" id="EME98737.1"/>
    </source>
</evidence>
<dbReference type="FunFam" id="1.10.1200.10:FF:000007">
    <property type="entry name" value="Probable polyketide synthase pks17"/>
    <property type="match status" value="1"/>
</dbReference>
<evidence type="ECO:0000256" key="4">
    <source>
        <dbReference type="ARBA" id="ARBA00023268"/>
    </source>
</evidence>
<dbReference type="RefSeq" id="WP_004948602.1">
    <property type="nucleotide sequence ID" value="NZ_AORZ01000068.1"/>
</dbReference>
<evidence type="ECO:0000256" key="3">
    <source>
        <dbReference type="ARBA" id="ARBA00022679"/>
    </source>
</evidence>
<evidence type="ECO:0000313" key="8">
    <source>
        <dbReference type="Proteomes" id="UP000011740"/>
    </source>
</evidence>
<dbReference type="InterPro" id="IPR050091">
    <property type="entry name" value="PKS_NRPS_Biosynth_Enz"/>
</dbReference>
<dbReference type="GO" id="GO:0004312">
    <property type="term" value="F:fatty acid synthase activity"/>
    <property type="evidence" value="ECO:0007669"/>
    <property type="project" value="TreeGrafter"/>
</dbReference>
<dbReference type="InterPro" id="IPR013968">
    <property type="entry name" value="PKS_KR"/>
</dbReference>
<dbReference type="PATRIC" id="fig|1223523.3.peg.4086"/>
<evidence type="ECO:0000259" key="6">
    <source>
        <dbReference type="PROSITE" id="PS50075"/>
    </source>
</evidence>
<dbReference type="Pfam" id="PF08659">
    <property type="entry name" value="KR"/>
    <property type="match status" value="1"/>
</dbReference>
<feature type="region of interest" description="Disordered" evidence="5">
    <location>
        <begin position="299"/>
        <end position="320"/>
    </location>
</feature>
<keyword evidence="3" id="KW-0808">Transferase</keyword>
<dbReference type="STRING" id="1223523.H340_20053"/>
<dbReference type="InterPro" id="IPR036736">
    <property type="entry name" value="ACP-like_sf"/>
</dbReference>
<dbReference type="Proteomes" id="UP000011740">
    <property type="component" value="Unassembled WGS sequence"/>
</dbReference>
<dbReference type="GO" id="GO:0031177">
    <property type="term" value="F:phosphopantetheine binding"/>
    <property type="evidence" value="ECO:0007669"/>
    <property type="project" value="InterPro"/>
</dbReference>
<dbReference type="GO" id="GO:0006633">
    <property type="term" value="P:fatty acid biosynthetic process"/>
    <property type="evidence" value="ECO:0007669"/>
    <property type="project" value="TreeGrafter"/>
</dbReference>
<keyword evidence="2" id="KW-0597">Phosphoprotein</keyword>
<evidence type="ECO:0000256" key="2">
    <source>
        <dbReference type="ARBA" id="ARBA00022553"/>
    </source>
</evidence>
<dbReference type="PROSITE" id="PS00012">
    <property type="entry name" value="PHOSPHOPANTETHEINE"/>
    <property type="match status" value="1"/>
</dbReference>
<sequence>ADAAWHLHHTTQHLNLPLTHFILYSSAAATLDGAGQANYAAANAFLDALAHHRHTHHLPAQSLAWGLWDTEHGMAGQLSTADLQRMNNGPLLPLTTHQNLALFDAALTTPDPALLPIRLNPHHTPTHPLLHTLHPPTTTRPTAHTTTTATAAVQDDTPLAERLAPLDTEERLRLLEDVICAEVARVLGHADGSALDPARSFQDAGFDSLTAVELRNRLKTATGQRLSATLVFDYPTPQTMAKHLLEELLPEVEECAARLRVPEADDDEVRRLLESVPLARIREAGLLDALLALAPAASPASSLPAPAPAPDAEAEASAVDQSDAILAMDIDALVREAFERSDSEQPE</sequence>
<dbReference type="PROSITE" id="PS50075">
    <property type="entry name" value="CARRIER"/>
    <property type="match status" value="1"/>
</dbReference>
<feature type="domain" description="Carrier" evidence="6">
    <location>
        <begin position="170"/>
        <end position="248"/>
    </location>
</feature>
<dbReference type="SUPFAM" id="SSF47336">
    <property type="entry name" value="ACP-like"/>
    <property type="match status" value="1"/>
</dbReference>
<dbReference type="InterPro" id="IPR006162">
    <property type="entry name" value="Ppantetheine_attach_site"/>
</dbReference>
<evidence type="ECO:0000256" key="5">
    <source>
        <dbReference type="SAM" id="MobiDB-lite"/>
    </source>
</evidence>
<accession>M3AYJ0</accession>
<reference evidence="7 8" key="1">
    <citation type="journal article" date="2013" name="Genome Announc.">
        <title>Whole-Genome Shotgun Assembly and Analysis of the Genome of Streptomyces mobaraensis DSM 40847, a Strain for Industrial Production of Microbial Transglutaminase.</title>
        <authorList>
            <person name="Yang H."/>
            <person name="He T."/>
            <person name="Wu W."/>
            <person name="Zhu W."/>
            <person name="Lu B."/>
            <person name="Sun W."/>
        </authorList>
    </citation>
    <scope>NUCLEOTIDE SEQUENCE [LARGE SCALE GENOMIC DNA]</scope>
    <source>
        <strain evidence="7 8">DSM 40847</strain>
    </source>
</reference>
<protein>
    <submittedName>
        <fullName evidence="7">Modular polyketide synthase</fullName>
    </submittedName>
</protein>
<gene>
    <name evidence="7" type="ORF">H340_20053</name>
</gene>
<keyword evidence="4" id="KW-0511">Multifunctional enzyme</keyword>
<keyword evidence="1" id="KW-0596">Phosphopantetheine</keyword>
<dbReference type="SMART" id="SM01294">
    <property type="entry name" value="PKS_PP_betabranch"/>
    <property type="match status" value="1"/>
</dbReference>
<proteinExistence type="predicted"/>
<dbReference type="SUPFAM" id="SSF51735">
    <property type="entry name" value="NAD(P)-binding Rossmann-fold domains"/>
    <property type="match status" value="1"/>
</dbReference>
<comment type="caution">
    <text evidence="7">The sequence shown here is derived from an EMBL/GenBank/DDBJ whole genome shotgun (WGS) entry which is preliminary data.</text>
</comment>
<dbReference type="eggNOG" id="COG1028">
    <property type="taxonomic scope" value="Bacteria"/>
</dbReference>
<dbReference type="InterPro" id="IPR020806">
    <property type="entry name" value="PKS_PP-bd"/>
</dbReference>
<dbReference type="InterPro" id="IPR009081">
    <property type="entry name" value="PP-bd_ACP"/>
</dbReference>
<dbReference type="EMBL" id="AORZ01000068">
    <property type="protein sequence ID" value="EME98737.1"/>
    <property type="molecule type" value="Genomic_DNA"/>
</dbReference>
<dbReference type="InterPro" id="IPR036291">
    <property type="entry name" value="NAD(P)-bd_dom_sf"/>
</dbReference>
<name>M3AYJ0_STRM1</name>
<dbReference type="Gene3D" id="1.10.1200.10">
    <property type="entry name" value="ACP-like"/>
    <property type="match status" value="1"/>
</dbReference>
<dbReference type="AlphaFoldDB" id="M3AYJ0"/>
<feature type="non-terminal residue" evidence="7">
    <location>
        <position position="1"/>
    </location>
</feature>
<dbReference type="PANTHER" id="PTHR43775">
    <property type="entry name" value="FATTY ACID SYNTHASE"/>
    <property type="match status" value="1"/>
</dbReference>
<dbReference type="GO" id="GO:0017000">
    <property type="term" value="P:antibiotic biosynthetic process"/>
    <property type="evidence" value="ECO:0007669"/>
    <property type="project" value="UniProtKB-ARBA"/>
</dbReference>
<dbReference type="PANTHER" id="PTHR43775:SF51">
    <property type="entry name" value="INACTIVE PHENOLPHTHIOCEROL SYNTHESIS POLYKETIDE SYNTHASE TYPE I PKS1-RELATED"/>
    <property type="match status" value="1"/>
</dbReference>
<dbReference type="Gene3D" id="3.40.50.720">
    <property type="entry name" value="NAD(P)-binding Rossmann-like Domain"/>
    <property type="match status" value="1"/>
</dbReference>
<dbReference type="SMART" id="SM00823">
    <property type="entry name" value="PKS_PP"/>
    <property type="match status" value="1"/>
</dbReference>